<organism evidence="1">
    <name type="scientific">uncultured Desulfobacterium sp</name>
    <dbReference type="NCBI Taxonomy" id="201089"/>
    <lineage>
        <taxon>Bacteria</taxon>
        <taxon>Pseudomonadati</taxon>
        <taxon>Thermodesulfobacteriota</taxon>
        <taxon>Desulfobacteria</taxon>
        <taxon>Desulfobacterales</taxon>
        <taxon>Desulfobacteriaceae</taxon>
        <taxon>Desulfobacterium</taxon>
        <taxon>environmental samples</taxon>
    </lineage>
</organism>
<dbReference type="AlphaFoldDB" id="A0A445N371"/>
<proteinExistence type="predicted"/>
<gene>
    <name evidence="1" type="ORF">PITCH_A840035</name>
</gene>
<reference evidence="1" key="1">
    <citation type="submission" date="2018-01" db="EMBL/GenBank/DDBJ databases">
        <authorList>
            <person name="Regsiter A."/>
            <person name="William W."/>
        </authorList>
    </citation>
    <scope>NUCLEOTIDE SEQUENCE</scope>
    <source>
        <strain evidence="1">TRIP AH-1</strain>
    </source>
</reference>
<protein>
    <submittedName>
        <fullName evidence="1">Uncharacterized protein</fullName>
    </submittedName>
</protein>
<accession>A0A445N371</accession>
<evidence type="ECO:0000313" key="1">
    <source>
        <dbReference type="EMBL" id="SPD76149.1"/>
    </source>
</evidence>
<name>A0A445N371_9BACT</name>
<dbReference type="EMBL" id="OJIN01000230">
    <property type="protein sequence ID" value="SPD76149.1"/>
    <property type="molecule type" value="Genomic_DNA"/>
</dbReference>
<sequence length="65" mass="7651">MLCFNSLKSKDNLNIKLNTENLKPVNQMAFWENNRASNKCAAYSILTKTDILFEFGIQFWERVFT</sequence>